<dbReference type="InterPro" id="IPR005182">
    <property type="entry name" value="YdbS-like_PH"/>
</dbReference>
<feature type="domain" description="YdbS-like PH" evidence="3">
    <location>
        <begin position="444"/>
        <end position="525"/>
    </location>
</feature>
<dbReference type="OrthoDB" id="107421at2157"/>
<dbReference type="EMBL" id="CP058529">
    <property type="protein sequence ID" value="QLG26833.1"/>
    <property type="molecule type" value="Genomic_DNA"/>
</dbReference>
<accession>A0A7D5GYG6</accession>
<evidence type="ECO:0000313" key="5">
    <source>
        <dbReference type="Proteomes" id="UP000509750"/>
    </source>
</evidence>
<dbReference type="GeneID" id="56028054"/>
<evidence type="ECO:0000313" key="4">
    <source>
        <dbReference type="EMBL" id="QLG26833.1"/>
    </source>
</evidence>
<organism evidence="4 5">
    <name type="scientific">Halorarum halophilum</name>
    <dbReference type="NCBI Taxonomy" id="2743090"/>
    <lineage>
        <taxon>Archaea</taxon>
        <taxon>Methanobacteriati</taxon>
        <taxon>Methanobacteriota</taxon>
        <taxon>Stenosarchaea group</taxon>
        <taxon>Halobacteria</taxon>
        <taxon>Halobacteriales</taxon>
        <taxon>Haloferacaceae</taxon>
        <taxon>Halorarum</taxon>
    </lineage>
</organism>
<feature type="compositionally biased region" description="Gly residues" evidence="1">
    <location>
        <begin position="581"/>
        <end position="590"/>
    </location>
</feature>
<reference evidence="4 5" key="1">
    <citation type="submission" date="2020-07" db="EMBL/GenBank/DDBJ databases">
        <title>Gai3-2, isolated from salt lake.</title>
        <authorList>
            <person name="Cui H."/>
            <person name="Shi X."/>
        </authorList>
    </citation>
    <scope>NUCLEOTIDE SEQUENCE [LARGE SCALE GENOMIC DNA]</scope>
    <source>
        <strain evidence="4 5">Gai3-2</strain>
    </source>
</reference>
<feature type="domain" description="YdbS-like PH" evidence="3">
    <location>
        <begin position="62"/>
        <end position="140"/>
    </location>
</feature>
<feature type="transmembrane region" description="Helical" evidence="2">
    <location>
        <begin position="423"/>
        <end position="440"/>
    </location>
</feature>
<dbReference type="RefSeq" id="WP_179168408.1">
    <property type="nucleotide sequence ID" value="NZ_CP058529.1"/>
</dbReference>
<feature type="region of interest" description="Disordered" evidence="1">
    <location>
        <begin position="534"/>
        <end position="590"/>
    </location>
</feature>
<dbReference type="Pfam" id="PF03703">
    <property type="entry name" value="bPH_2"/>
    <property type="match status" value="3"/>
</dbReference>
<dbReference type="PANTHER" id="PTHR34473:SF3">
    <property type="entry name" value="TRANSMEMBRANE PROTEIN-RELATED"/>
    <property type="match status" value="1"/>
</dbReference>
<protein>
    <submittedName>
        <fullName evidence="4">PH domain-containing protein</fullName>
    </submittedName>
</protein>
<keyword evidence="2" id="KW-1133">Transmembrane helix</keyword>
<feature type="region of interest" description="Disordered" evidence="1">
    <location>
        <begin position="149"/>
        <end position="194"/>
    </location>
</feature>
<feature type="domain" description="YdbS-like PH" evidence="3">
    <location>
        <begin position="292"/>
        <end position="350"/>
    </location>
</feature>
<proteinExistence type="predicted"/>
<feature type="transmembrane region" description="Helical" evidence="2">
    <location>
        <begin position="43"/>
        <end position="63"/>
    </location>
</feature>
<keyword evidence="2" id="KW-0812">Transmembrane</keyword>
<evidence type="ECO:0000256" key="1">
    <source>
        <dbReference type="SAM" id="MobiDB-lite"/>
    </source>
</evidence>
<gene>
    <name evidence="4" type="ORF">HUG10_04435</name>
</gene>
<dbReference type="KEGG" id="halg:HUG10_04435"/>
<feature type="transmembrane region" description="Helical" evidence="2">
    <location>
        <begin position="20"/>
        <end position="37"/>
    </location>
</feature>
<evidence type="ECO:0000256" key="2">
    <source>
        <dbReference type="SAM" id="Phobius"/>
    </source>
</evidence>
<name>A0A7D5GYG6_9EURY</name>
<dbReference type="PANTHER" id="PTHR34473">
    <property type="entry name" value="UPF0699 TRANSMEMBRANE PROTEIN YDBS"/>
    <property type="match status" value="1"/>
</dbReference>
<dbReference type="Proteomes" id="UP000509750">
    <property type="component" value="Chromosome"/>
</dbReference>
<keyword evidence="2" id="KW-0472">Membrane</keyword>
<dbReference type="AlphaFoldDB" id="A0A7D5GYG6"/>
<evidence type="ECO:0000259" key="3">
    <source>
        <dbReference type="Pfam" id="PF03703"/>
    </source>
</evidence>
<sequence length="590" mass="62652">MTRLHPLSALTDAVQRALQFGSFALFASIMLSGPLGVVDVLPALLLAPLAAVVGAGYAVARYLRFEYDLGPERLVVTSGVFSRQEREIPLRRIQNVDVSRSLVQRVLGLATVRFETAGGSATEAELDAVGAEDAERLRHQVGERVRALREGERSTGAAVDDEVGAVDTGGSPGEAGTTGVTGSEVAAGGSEFDDSFAGSRGETLYEISARDLLVLSAISFRPGAIAAPVFGAPFVGDAATRGGVLLFRFFGGGREGGATDLLAAAFTALVGLVAFAVTVWIASAALTYARYYDFRLERVADELRYERGLLGRYSGTVPLEKVQTVSIGENVAMRRLGYATLSVETAGYAPGSNRAGGAETTIPLAARGRVLDLARDLQPFGRPTFERPPTRARRRYAIRYALVSVGLAAVVLGASWLWTPLPAIAAAVPLVGLALAPIAARSKWRHRGYDERERAMLTRSGFWYRSTRVVPYYRLQTVFARRTIFQRRWDLASLTADTASTTSIVGGDATAHDIDGDEADDLRERLLDRLREDLAERRGRSAGGSEGSVSPDTGRNAPGERDGSGTVAGAGEEGGDEYRDGAGGGDGHAP</sequence>
<keyword evidence="5" id="KW-1185">Reference proteome</keyword>
<feature type="transmembrane region" description="Helical" evidence="2">
    <location>
        <begin position="397"/>
        <end position="417"/>
    </location>
</feature>
<feature type="transmembrane region" description="Helical" evidence="2">
    <location>
        <begin position="212"/>
        <end position="235"/>
    </location>
</feature>
<feature type="transmembrane region" description="Helical" evidence="2">
    <location>
        <begin position="261"/>
        <end position="288"/>
    </location>
</feature>